<gene>
    <name evidence="1" type="ORF">AVE30378_02485</name>
</gene>
<evidence type="ECO:0000313" key="1">
    <source>
        <dbReference type="EMBL" id="SSW67173.1"/>
    </source>
</evidence>
<dbReference type="AlphaFoldDB" id="A0A446CHD2"/>
<dbReference type="Proteomes" id="UP000289465">
    <property type="component" value="Unassembled WGS sequence"/>
</dbReference>
<evidence type="ECO:0000313" key="2">
    <source>
        <dbReference type="Proteomes" id="UP000289465"/>
    </source>
</evidence>
<accession>A0A446CHD2</accession>
<dbReference type="Pfam" id="PF09859">
    <property type="entry name" value="Oxygenase-NA"/>
    <property type="match status" value="1"/>
</dbReference>
<reference evidence="1 2" key="1">
    <citation type="submission" date="2018-07" db="EMBL/GenBank/DDBJ databases">
        <authorList>
            <person name="Peeters C."/>
        </authorList>
    </citation>
    <scope>NUCLEOTIDE SEQUENCE [LARGE SCALE GENOMIC DNA]</scope>
    <source>
        <strain evidence="1 2">LMG 30378</strain>
    </source>
</reference>
<proteinExistence type="predicted"/>
<sequence length="250" mass="27311">MQAELPLGPPPDVDSPIPLDMDAPVIDGLDWTGIAAQLDAEGYAFLPRWLAPEQARALGRQAAGLRRAPLAHGGLGQGDLCRFPAGLPAPLAGWREALYRHLAPIANRWSERLDSAYRYPGELADFLRRGRQAGQAHALSHLSLLREDGYVALHQRGEGAHVFPLQCVALLSEPGLDFTGGEFVMTEQRPRMQSRPMVLPLRLGDAALIATAHRPARGTHGDYRVNLKHAISRVRGGERVGLELFFHDAP</sequence>
<name>A0A446CHD2_9BURK</name>
<dbReference type="EMBL" id="UFQC01000011">
    <property type="protein sequence ID" value="SSW67173.1"/>
    <property type="molecule type" value="Genomic_DNA"/>
</dbReference>
<organism evidence="1 2">
    <name type="scientific">Achromobacter veterisilvae</name>
    <dbReference type="NCBI Taxonomy" id="2069367"/>
    <lineage>
        <taxon>Bacteria</taxon>
        <taxon>Pseudomonadati</taxon>
        <taxon>Pseudomonadota</taxon>
        <taxon>Betaproteobacteria</taxon>
        <taxon>Burkholderiales</taxon>
        <taxon>Alcaligenaceae</taxon>
        <taxon>Achromobacter</taxon>
    </lineage>
</organism>
<dbReference type="InterPro" id="IPR018655">
    <property type="entry name" value="DUF2086"/>
</dbReference>
<evidence type="ECO:0008006" key="3">
    <source>
        <dbReference type="Google" id="ProtNLM"/>
    </source>
</evidence>
<protein>
    <recommendedName>
        <fullName evidence="3">Prolyl 4-hydroxylase</fullName>
    </recommendedName>
</protein>